<dbReference type="GO" id="GO:0005829">
    <property type="term" value="C:cytosol"/>
    <property type="evidence" value="ECO:0007669"/>
    <property type="project" value="TreeGrafter"/>
</dbReference>
<accession>A0A401UPF6</accession>
<keyword evidence="2" id="KW-1185">Reference proteome</keyword>
<dbReference type="NCBIfam" id="TIGR01509">
    <property type="entry name" value="HAD-SF-IA-v3"/>
    <property type="match status" value="1"/>
</dbReference>
<evidence type="ECO:0000313" key="2">
    <source>
        <dbReference type="Proteomes" id="UP000287872"/>
    </source>
</evidence>
<dbReference type="InterPro" id="IPR023198">
    <property type="entry name" value="PGP-like_dom2"/>
</dbReference>
<organism evidence="1 2">
    <name type="scientific">Clostridium tagluense</name>
    <dbReference type="NCBI Taxonomy" id="360422"/>
    <lineage>
        <taxon>Bacteria</taxon>
        <taxon>Bacillati</taxon>
        <taxon>Bacillota</taxon>
        <taxon>Clostridia</taxon>
        <taxon>Eubacteriales</taxon>
        <taxon>Clostridiaceae</taxon>
        <taxon>Clostridium</taxon>
    </lineage>
</organism>
<dbReference type="Pfam" id="PF13419">
    <property type="entry name" value="HAD_2"/>
    <property type="match status" value="1"/>
</dbReference>
<evidence type="ECO:0000313" key="1">
    <source>
        <dbReference type="EMBL" id="GCD11422.1"/>
    </source>
</evidence>
<dbReference type="OrthoDB" id="9807630at2"/>
<proteinExistence type="predicted"/>
<dbReference type="PRINTS" id="PR00413">
    <property type="entry name" value="HADHALOGNASE"/>
</dbReference>
<comment type="caution">
    <text evidence="1">The sequence shown here is derived from an EMBL/GenBank/DDBJ whole genome shotgun (WGS) entry which is preliminary data.</text>
</comment>
<gene>
    <name evidence="1" type="primary">ppaX</name>
    <name evidence="1" type="ORF">Ctaglu_30450</name>
</gene>
<dbReference type="NCBIfam" id="TIGR01549">
    <property type="entry name" value="HAD-SF-IA-v1"/>
    <property type="match status" value="1"/>
</dbReference>
<dbReference type="AlphaFoldDB" id="A0A401UPF6"/>
<dbReference type="InterPro" id="IPR050155">
    <property type="entry name" value="HAD-like_hydrolase_sf"/>
</dbReference>
<dbReference type="SUPFAM" id="SSF56784">
    <property type="entry name" value="HAD-like"/>
    <property type="match status" value="1"/>
</dbReference>
<dbReference type="InterPro" id="IPR041492">
    <property type="entry name" value="HAD_2"/>
</dbReference>
<dbReference type="Gene3D" id="1.10.150.240">
    <property type="entry name" value="Putative phosphatase, domain 2"/>
    <property type="match status" value="1"/>
</dbReference>
<dbReference type="InterPro" id="IPR023214">
    <property type="entry name" value="HAD_sf"/>
</dbReference>
<dbReference type="SFLD" id="SFLDG01135">
    <property type="entry name" value="C1.5.6:_HAD__Beta-PGM__Phospha"/>
    <property type="match status" value="1"/>
</dbReference>
<protein>
    <submittedName>
        <fullName evidence="1">Pyrophosphatase PpaX</fullName>
    </submittedName>
</protein>
<dbReference type="SFLD" id="SFLDG01129">
    <property type="entry name" value="C1.5:_HAD__Beta-PGM__Phosphata"/>
    <property type="match status" value="1"/>
</dbReference>
<dbReference type="NCBIfam" id="NF009804">
    <property type="entry name" value="PRK13288.1"/>
    <property type="match status" value="1"/>
</dbReference>
<dbReference type="GO" id="GO:0008967">
    <property type="term" value="F:phosphoglycolate phosphatase activity"/>
    <property type="evidence" value="ECO:0007669"/>
    <property type="project" value="TreeGrafter"/>
</dbReference>
<dbReference type="PANTHER" id="PTHR43434">
    <property type="entry name" value="PHOSPHOGLYCOLATE PHOSPHATASE"/>
    <property type="match status" value="1"/>
</dbReference>
<dbReference type="GO" id="GO:0006281">
    <property type="term" value="P:DNA repair"/>
    <property type="evidence" value="ECO:0007669"/>
    <property type="project" value="TreeGrafter"/>
</dbReference>
<name>A0A401UPF6_9CLOT</name>
<reference evidence="1 2" key="1">
    <citation type="submission" date="2018-11" db="EMBL/GenBank/DDBJ databases">
        <title>Genome sequencing and assembly of Clostridium tagluense strain A121.</title>
        <authorList>
            <person name="Murakami T."/>
            <person name="Segawa T."/>
            <person name="Shcherbakova V.A."/>
            <person name="Mori H."/>
            <person name="Yoshimura Y."/>
        </authorList>
    </citation>
    <scope>NUCLEOTIDE SEQUENCE [LARGE SCALE GENOMIC DNA]</scope>
    <source>
        <strain evidence="1 2">A121</strain>
    </source>
</reference>
<dbReference type="SFLD" id="SFLDS00003">
    <property type="entry name" value="Haloacid_Dehalogenase"/>
    <property type="match status" value="1"/>
</dbReference>
<sequence length="215" mass="24081">MAIRNILFDLDGTLLDTNELIIQSFQHTYQKHLNKQVDKEKIIKNFGEILKITLDREFGVASEEAIKTYRSFQIENFEKLITIHSGIKEGVIELHKQGYKLGIVTSRLNDSALRGLNHFGLKDYFESIVGADNTDVHKPDPTPAFMALKELGGKPEETLLVGDSPYDILCGKNAGIASVLVGWSALPMDLLLKYEPDYVVDSMEELVSLVGKLKD</sequence>
<dbReference type="InterPro" id="IPR036412">
    <property type="entry name" value="HAD-like_sf"/>
</dbReference>
<dbReference type="InterPro" id="IPR006439">
    <property type="entry name" value="HAD-SF_hydro_IA"/>
</dbReference>
<dbReference type="Proteomes" id="UP000287872">
    <property type="component" value="Unassembled WGS sequence"/>
</dbReference>
<dbReference type="Gene3D" id="3.40.50.1000">
    <property type="entry name" value="HAD superfamily/HAD-like"/>
    <property type="match status" value="1"/>
</dbReference>
<dbReference type="EMBL" id="BHYK01000018">
    <property type="protein sequence ID" value="GCD11422.1"/>
    <property type="molecule type" value="Genomic_DNA"/>
</dbReference>
<dbReference type="RefSeq" id="WP_125003232.1">
    <property type="nucleotide sequence ID" value="NZ_BHYK01000018.1"/>
</dbReference>
<dbReference type="PANTHER" id="PTHR43434:SF26">
    <property type="entry name" value="PYROPHOSPHATASE PPAX"/>
    <property type="match status" value="1"/>
</dbReference>